<reference evidence="2 3" key="1">
    <citation type="journal article" date="2021" name="Microorganisms">
        <title>Acidisoma silvae sp. nov. and Acidisomacellulosilytica sp. nov., Two Acidophilic Bacteria Isolated from Decaying Wood, Hydrolyzing Cellulose and Producing Poly-3-hydroxybutyrate.</title>
        <authorList>
            <person name="Mieszkin S."/>
            <person name="Pouder E."/>
            <person name="Uroz S."/>
            <person name="Simon-Colin C."/>
            <person name="Alain K."/>
        </authorList>
    </citation>
    <scope>NUCLEOTIDE SEQUENCE [LARGE SCALE GENOMIC DNA]</scope>
    <source>
        <strain evidence="2 3">HW T5.17</strain>
    </source>
</reference>
<dbReference type="EMBL" id="JAESVA010000018">
    <property type="protein sequence ID" value="MCB8883896.1"/>
    <property type="molecule type" value="Genomic_DNA"/>
</dbReference>
<keyword evidence="3" id="KW-1185">Reference proteome</keyword>
<dbReference type="AlphaFoldDB" id="A0A963Z7A1"/>
<evidence type="ECO:0000313" key="2">
    <source>
        <dbReference type="EMBL" id="MCB8883896.1"/>
    </source>
</evidence>
<proteinExistence type="predicted"/>
<evidence type="ECO:0000313" key="3">
    <source>
        <dbReference type="Proteomes" id="UP000721844"/>
    </source>
</evidence>
<feature type="region of interest" description="Disordered" evidence="1">
    <location>
        <begin position="107"/>
        <end position="159"/>
    </location>
</feature>
<protein>
    <submittedName>
        <fullName evidence="2">Uncharacterized protein</fullName>
    </submittedName>
</protein>
<dbReference type="Proteomes" id="UP000721844">
    <property type="component" value="Unassembled WGS sequence"/>
</dbReference>
<comment type="caution">
    <text evidence="2">The sequence shown here is derived from an EMBL/GenBank/DDBJ whole genome shotgun (WGS) entry which is preliminary data.</text>
</comment>
<sequence>MIQRAIQEAATAILAAYLSRHEIETAHLPSLIATVGLALSPVPDVETPLAPVSQLGRRKGKAKTSTAADLEFRRIEHVDQIEMLWQDEVVVAKSGEGEAAHIQGHWVPEPDAAPVPPVKTEPDATPWEAGDTDQPEVATEAGVTITRFPEARRGRKRLG</sequence>
<dbReference type="RefSeq" id="WP_227310638.1">
    <property type="nucleotide sequence ID" value="NZ_JAESVA010000018.1"/>
</dbReference>
<organism evidence="2 3">
    <name type="scientific">Acidisoma cellulosilyticum</name>
    <dbReference type="NCBI Taxonomy" id="2802395"/>
    <lineage>
        <taxon>Bacteria</taxon>
        <taxon>Pseudomonadati</taxon>
        <taxon>Pseudomonadota</taxon>
        <taxon>Alphaproteobacteria</taxon>
        <taxon>Acetobacterales</taxon>
        <taxon>Acidocellaceae</taxon>
        <taxon>Acidisoma</taxon>
    </lineage>
</organism>
<accession>A0A963Z7A1</accession>
<name>A0A963Z7A1_9PROT</name>
<evidence type="ECO:0000256" key="1">
    <source>
        <dbReference type="SAM" id="MobiDB-lite"/>
    </source>
</evidence>
<gene>
    <name evidence="2" type="ORF">ACELLULO517_26860</name>
</gene>